<evidence type="ECO:0000313" key="3">
    <source>
        <dbReference type="Proteomes" id="UP000248598"/>
    </source>
</evidence>
<dbReference type="RefSeq" id="WP_003785702.1">
    <property type="nucleotide sequence ID" value="NZ_CP091518.1"/>
</dbReference>
<dbReference type="Gene3D" id="3.40.50.850">
    <property type="entry name" value="Isochorismatase-like"/>
    <property type="match status" value="1"/>
</dbReference>
<dbReference type="Pfam" id="PF00857">
    <property type="entry name" value="Isochorismatase"/>
    <property type="match status" value="1"/>
</dbReference>
<proteinExistence type="predicted"/>
<reference evidence="2 3" key="1">
    <citation type="submission" date="2018-06" db="EMBL/GenBank/DDBJ databases">
        <authorList>
            <consortium name="Pathogen Informatics"/>
            <person name="Doyle S."/>
        </authorList>
    </citation>
    <scope>NUCLEOTIDE SEQUENCE [LARGE SCALE GENOMIC DNA]</scope>
    <source>
        <strain evidence="2 3">NCTC10529</strain>
    </source>
</reference>
<gene>
    <name evidence="2" type="ORF">NCTC10529_01081</name>
</gene>
<dbReference type="AlphaFoldDB" id="A0AAX2J3C0"/>
<accession>A0AAX2J3C0</accession>
<name>A0AAX2J3C0_KINKI</name>
<dbReference type="EMBL" id="LS483426">
    <property type="protein sequence ID" value="SQH24886.1"/>
    <property type="molecule type" value="Genomic_DNA"/>
</dbReference>
<dbReference type="Proteomes" id="UP000248598">
    <property type="component" value="Chromosome 1"/>
</dbReference>
<dbReference type="GO" id="GO:0016787">
    <property type="term" value="F:hydrolase activity"/>
    <property type="evidence" value="ECO:0007669"/>
    <property type="project" value="UniProtKB-KW"/>
</dbReference>
<dbReference type="InterPro" id="IPR050993">
    <property type="entry name" value="Isochorismatase_domain"/>
</dbReference>
<dbReference type="SUPFAM" id="SSF52499">
    <property type="entry name" value="Isochorismatase-like hydrolases"/>
    <property type="match status" value="1"/>
</dbReference>
<dbReference type="InterPro" id="IPR000868">
    <property type="entry name" value="Isochorismatase-like_dom"/>
</dbReference>
<feature type="domain" description="Isochorismatase-like" evidence="1">
    <location>
        <begin position="7"/>
        <end position="155"/>
    </location>
</feature>
<dbReference type="PANTHER" id="PTHR14119">
    <property type="entry name" value="HYDROLASE"/>
    <property type="match status" value="1"/>
</dbReference>
<keyword evidence="2" id="KW-0378">Hydrolase</keyword>
<organism evidence="2 3">
    <name type="scientific">Kingella kingae</name>
    <dbReference type="NCBI Taxonomy" id="504"/>
    <lineage>
        <taxon>Bacteria</taxon>
        <taxon>Pseudomonadati</taxon>
        <taxon>Pseudomonadota</taxon>
        <taxon>Betaproteobacteria</taxon>
        <taxon>Neisseriales</taxon>
        <taxon>Neisseriaceae</taxon>
        <taxon>Kingella</taxon>
    </lineage>
</organism>
<sequence length="178" mass="19670">MLNQQNTLVLVIDIQERLLPALHQADAFVAACKKFITASTHLSLPIILTEQYPKGLGKTVADITALFPDVTTFEKTQFSAYTAEVQAALAAHSTQNMILLGCETHICVLQTALDLRQNGLNIWIPQECVTSRTDANKQNGLQQMRDAGIVVSNVESLLFQLLRDAKHPQFKTISKLIV</sequence>
<dbReference type="GeneID" id="93262380"/>
<dbReference type="PANTHER" id="PTHR14119:SF3">
    <property type="entry name" value="ISOCHORISMATASE DOMAIN-CONTAINING PROTEIN 2"/>
    <property type="match status" value="1"/>
</dbReference>
<dbReference type="InterPro" id="IPR036380">
    <property type="entry name" value="Isochorismatase-like_sf"/>
</dbReference>
<evidence type="ECO:0000313" key="2">
    <source>
        <dbReference type="EMBL" id="SQH24886.1"/>
    </source>
</evidence>
<protein>
    <submittedName>
        <fullName evidence="2">Hydrolase</fullName>
    </submittedName>
</protein>
<evidence type="ECO:0000259" key="1">
    <source>
        <dbReference type="Pfam" id="PF00857"/>
    </source>
</evidence>